<dbReference type="InterPro" id="IPR019510">
    <property type="entry name" value="AKAP7-like_phosphoesterase"/>
</dbReference>
<comment type="caution">
    <text evidence="3">The sequence shown here is derived from an EMBL/GenBank/DDBJ whole genome shotgun (WGS) entry which is preliminary data.</text>
</comment>
<dbReference type="Gene3D" id="3.90.1140.10">
    <property type="entry name" value="Cyclic phosphodiesterase"/>
    <property type="match status" value="1"/>
</dbReference>
<evidence type="ECO:0000313" key="3">
    <source>
        <dbReference type="EMBL" id="KAK3946396.1"/>
    </source>
</evidence>
<dbReference type="Proteomes" id="UP001303473">
    <property type="component" value="Unassembled WGS sequence"/>
</dbReference>
<dbReference type="Pfam" id="PF10469">
    <property type="entry name" value="AKAP7_NLS"/>
    <property type="match status" value="1"/>
</dbReference>
<keyword evidence="4" id="KW-1185">Reference proteome</keyword>
<dbReference type="GO" id="GO:0006355">
    <property type="term" value="P:regulation of DNA-templated transcription"/>
    <property type="evidence" value="ECO:0007669"/>
    <property type="project" value="TreeGrafter"/>
</dbReference>
<evidence type="ECO:0000256" key="1">
    <source>
        <dbReference type="SAM" id="MobiDB-lite"/>
    </source>
</evidence>
<gene>
    <name evidence="3" type="ORF">QBC46DRAFT_369683</name>
</gene>
<evidence type="ECO:0000259" key="2">
    <source>
        <dbReference type="Pfam" id="PF10469"/>
    </source>
</evidence>
<dbReference type="EMBL" id="MU853752">
    <property type="protein sequence ID" value="KAK3946396.1"/>
    <property type="molecule type" value="Genomic_DNA"/>
</dbReference>
<organism evidence="3 4">
    <name type="scientific">Diplogelasinospora grovesii</name>
    <dbReference type="NCBI Taxonomy" id="303347"/>
    <lineage>
        <taxon>Eukaryota</taxon>
        <taxon>Fungi</taxon>
        <taxon>Dikarya</taxon>
        <taxon>Ascomycota</taxon>
        <taxon>Pezizomycotina</taxon>
        <taxon>Sordariomycetes</taxon>
        <taxon>Sordariomycetidae</taxon>
        <taxon>Sordariales</taxon>
        <taxon>Diplogelasinosporaceae</taxon>
        <taxon>Diplogelasinospora</taxon>
    </lineage>
</organism>
<dbReference type="GO" id="GO:0006307">
    <property type="term" value="P:DNA alkylation repair"/>
    <property type="evidence" value="ECO:0007669"/>
    <property type="project" value="InterPro"/>
</dbReference>
<evidence type="ECO:0000313" key="4">
    <source>
        <dbReference type="Proteomes" id="UP001303473"/>
    </source>
</evidence>
<feature type="region of interest" description="Disordered" evidence="1">
    <location>
        <begin position="89"/>
        <end position="124"/>
    </location>
</feature>
<dbReference type="GO" id="GO:0005634">
    <property type="term" value="C:nucleus"/>
    <property type="evidence" value="ECO:0007669"/>
    <property type="project" value="TreeGrafter"/>
</dbReference>
<accession>A0AAN6NIE5</accession>
<keyword evidence="3" id="KW-0418">Kinase</keyword>
<feature type="compositionally biased region" description="Pro residues" evidence="1">
    <location>
        <begin position="94"/>
        <end position="107"/>
    </location>
</feature>
<dbReference type="PANTHER" id="PTHR13360:SF1">
    <property type="entry name" value="ACTIVATING SIGNAL COINTEGRATOR 1 COMPLEX SUBUNIT 1"/>
    <property type="match status" value="1"/>
</dbReference>
<sequence>MPPKPVPTHFLCIPLITSASRPQLVQSLASFRADAIPSYGIHEDAIRPVGTLHLTLGVFAFSKNDPEGRLDKAKELLQSLQPREMLASIKHKSPPPTNMPETEPPPSSFGKGKVPETGPPATVERPASISELEPLCITLRGLRSMQPPSKASVLYAPPIDQAGVVQAFCERLRSAFQEAQLMAEEDRPLLLHATIVNTIYVKGDKGGGNKYKKGGGGRKKGEKLTFDARDVLERYEDQVWMENIKVEKIAICRMGAVKTEVEGVEDAVYEVEAEIDF</sequence>
<dbReference type="GO" id="GO:0016301">
    <property type="term" value="F:kinase activity"/>
    <property type="evidence" value="ECO:0007669"/>
    <property type="project" value="UniProtKB-KW"/>
</dbReference>
<protein>
    <submittedName>
        <fullName evidence="3">Kinase A anchor protein</fullName>
    </submittedName>
</protein>
<reference evidence="4" key="1">
    <citation type="journal article" date="2023" name="Mol. Phylogenet. Evol.">
        <title>Genome-scale phylogeny and comparative genomics of the fungal order Sordariales.</title>
        <authorList>
            <person name="Hensen N."/>
            <person name="Bonometti L."/>
            <person name="Westerberg I."/>
            <person name="Brannstrom I.O."/>
            <person name="Guillou S."/>
            <person name="Cros-Aarteil S."/>
            <person name="Calhoun S."/>
            <person name="Haridas S."/>
            <person name="Kuo A."/>
            <person name="Mondo S."/>
            <person name="Pangilinan J."/>
            <person name="Riley R."/>
            <person name="LaButti K."/>
            <person name="Andreopoulos B."/>
            <person name="Lipzen A."/>
            <person name="Chen C."/>
            <person name="Yan M."/>
            <person name="Daum C."/>
            <person name="Ng V."/>
            <person name="Clum A."/>
            <person name="Steindorff A."/>
            <person name="Ohm R.A."/>
            <person name="Martin F."/>
            <person name="Silar P."/>
            <person name="Natvig D.O."/>
            <person name="Lalanne C."/>
            <person name="Gautier V."/>
            <person name="Ament-Velasquez S.L."/>
            <person name="Kruys A."/>
            <person name="Hutchinson M.I."/>
            <person name="Powell A.J."/>
            <person name="Barry K."/>
            <person name="Miller A.N."/>
            <person name="Grigoriev I.V."/>
            <person name="Debuchy R."/>
            <person name="Gladieux P."/>
            <person name="Hiltunen Thoren M."/>
            <person name="Johannesson H."/>
        </authorList>
    </citation>
    <scope>NUCLEOTIDE SEQUENCE [LARGE SCALE GENOMIC DNA]</scope>
    <source>
        <strain evidence="4">CBS 340.73</strain>
    </source>
</reference>
<dbReference type="AlphaFoldDB" id="A0AAN6NIE5"/>
<dbReference type="InterPro" id="IPR009210">
    <property type="entry name" value="ASCC1"/>
</dbReference>
<name>A0AAN6NIE5_9PEZI</name>
<feature type="domain" description="A-kinase anchor protein 7-like phosphoesterase" evidence="2">
    <location>
        <begin position="7"/>
        <end position="277"/>
    </location>
</feature>
<proteinExistence type="predicted"/>
<keyword evidence="3" id="KW-0808">Transferase</keyword>
<dbReference type="PANTHER" id="PTHR13360">
    <property type="entry name" value="ACTIVATING SIGNAL COINTEGRATOR 1 COMPLEX SUBUNIT 1"/>
    <property type="match status" value="1"/>
</dbReference>